<dbReference type="RefSeq" id="WP_381532205.1">
    <property type="nucleotide sequence ID" value="NZ_JBHUMQ010000027.1"/>
</dbReference>
<dbReference type="Proteomes" id="UP001597399">
    <property type="component" value="Unassembled WGS sequence"/>
</dbReference>
<proteinExistence type="predicted"/>
<organism evidence="1 2">
    <name type="scientific">Sporolactobacillus shoreicorticis</name>
    <dbReference type="NCBI Taxonomy" id="1923877"/>
    <lineage>
        <taxon>Bacteria</taxon>
        <taxon>Bacillati</taxon>
        <taxon>Bacillota</taxon>
        <taxon>Bacilli</taxon>
        <taxon>Bacillales</taxon>
        <taxon>Sporolactobacillaceae</taxon>
        <taxon>Sporolactobacillus</taxon>
    </lineage>
</organism>
<gene>
    <name evidence="1" type="ORF">ACFSUE_12590</name>
</gene>
<reference evidence="2" key="1">
    <citation type="journal article" date="2019" name="Int. J. Syst. Evol. Microbiol.">
        <title>The Global Catalogue of Microorganisms (GCM) 10K type strain sequencing project: providing services to taxonomists for standard genome sequencing and annotation.</title>
        <authorList>
            <consortium name="The Broad Institute Genomics Platform"/>
            <consortium name="The Broad Institute Genome Sequencing Center for Infectious Disease"/>
            <person name="Wu L."/>
            <person name="Ma J."/>
        </authorList>
    </citation>
    <scope>NUCLEOTIDE SEQUENCE [LARGE SCALE GENOMIC DNA]</scope>
    <source>
        <strain evidence="2">TISTR 2466</strain>
    </source>
</reference>
<dbReference type="EMBL" id="JBHUMQ010000027">
    <property type="protein sequence ID" value="MFD2694458.1"/>
    <property type="molecule type" value="Genomic_DNA"/>
</dbReference>
<name>A0ABW5S4D5_9BACL</name>
<evidence type="ECO:0000313" key="2">
    <source>
        <dbReference type="Proteomes" id="UP001597399"/>
    </source>
</evidence>
<evidence type="ECO:0000313" key="1">
    <source>
        <dbReference type="EMBL" id="MFD2694458.1"/>
    </source>
</evidence>
<keyword evidence="2" id="KW-1185">Reference proteome</keyword>
<evidence type="ECO:0008006" key="3">
    <source>
        <dbReference type="Google" id="ProtNLM"/>
    </source>
</evidence>
<accession>A0ABW5S4D5</accession>
<protein>
    <recommendedName>
        <fullName evidence="3">Holin</fullName>
    </recommendedName>
</protein>
<comment type="caution">
    <text evidence="1">The sequence shown here is derived from an EMBL/GenBank/DDBJ whole genome shotgun (WGS) entry which is preliminary data.</text>
</comment>
<sequence length="76" mass="8078">MFQLVVIVALVTGLCQVVKQYVPSKIMPAISLMIGLAAGFTFTEGTIREHIFNGIAIGLAASGLFDLSKIPAKNKN</sequence>